<name>A0A2T2X5V9_SULTH</name>
<reference evidence="12 13" key="1">
    <citation type="journal article" date="2014" name="BMC Genomics">
        <title>Comparison of environmental and isolate Sulfobacillus genomes reveals diverse carbon, sulfur, nitrogen, and hydrogen metabolisms.</title>
        <authorList>
            <person name="Justice N.B."/>
            <person name="Norman A."/>
            <person name="Brown C.T."/>
            <person name="Singh A."/>
            <person name="Thomas B.C."/>
            <person name="Banfield J.F."/>
        </authorList>
    </citation>
    <scope>NUCLEOTIDE SEQUENCE [LARGE SCALE GENOMIC DNA]</scope>
    <source>
        <strain evidence="12">AMDSBA5</strain>
    </source>
</reference>
<dbReference type="SUPFAM" id="SSF56349">
    <property type="entry name" value="DNA breaking-rejoining enzymes"/>
    <property type="match status" value="1"/>
</dbReference>
<dbReference type="InterPro" id="IPR044068">
    <property type="entry name" value="CB"/>
</dbReference>
<evidence type="ECO:0000259" key="10">
    <source>
        <dbReference type="PROSITE" id="PS51898"/>
    </source>
</evidence>
<dbReference type="InterPro" id="IPR013762">
    <property type="entry name" value="Integrase-like_cat_sf"/>
</dbReference>
<evidence type="ECO:0000256" key="9">
    <source>
        <dbReference type="HAMAP-Rule" id="MF_01808"/>
    </source>
</evidence>
<comment type="subunit">
    <text evidence="9">Forms a cyclic heterotetrameric complex composed of two molecules of XerC and two molecules of XerD.</text>
</comment>
<keyword evidence="5 9" id="KW-0229">DNA integration</keyword>
<dbReference type="Pfam" id="PF02899">
    <property type="entry name" value="Phage_int_SAM_1"/>
    <property type="match status" value="1"/>
</dbReference>
<dbReference type="GO" id="GO:0009037">
    <property type="term" value="F:tyrosine-based site-specific recombinase activity"/>
    <property type="evidence" value="ECO:0007669"/>
    <property type="project" value="UniProtKB-UniRule"/>
</dbReference>
<dbReference type="InterPro" id="IPR010998">
    <property type="entry name" value="Integrase_recombinase_N"/>
</dbReference>
<dbReference type="InterPro" id="IPR011010">
    <property type="entry name" value="DNA_brk_join_enz"/>
</dbReference>
<comment type="subcellular location">
    <subcellularLocation>
        <location evidence="1 9">Cytoplasm</location>
    </subcellularLocation>
</comment>
<evidence type="ECO:0000313" key="12">
    <source>
        <dbReference type="EMBL" id="PSR29869.1"/>
    </source>
</evidence>
<evidence type="ECO:0000313" key="13">
    <source>
        <dbReference type="Proteomes" id="UP000242705"/>
    </source>
</evidence>
<dbReference type="Gene3D" id="1.10.443.10">
    <property type="entry name" value="Intergrase catalytic core"/>
    <property type="match status" value="1"/>
</dbReference>
<dbReference type="InterPro" id="IPR050090">
    <property type="entry name" value="Tyrosine_recombinase_XerCD"/>
</dbReference>
<feature type="active site" evidence="9">
    <location>
        <position position="265"/>
    </location>
</feature>
<dbReference type="HAMAP" id="MF_01808">
    <property type="entry name" value="Recomb_XerC_XerD"/>
    <property type="match status" value="1"/>
</dbReference>
<dbReference type="PROSITE" id="PS51900">
    <property type="entry name" value="CB"/>
    <property type="match status" value="1"/>
</dbReference>
<dbReference type="InterPro" id="IPR023009">
    <property type="entry name" value="Tyrosine_recombinase_XerC/XerD"/>
</dbReference>
<dbReference type="GO" id="GO:0007059">
    <property type="term" value="P:chromosome segregation"/>
    <property type="evidence" value="ECO:0007669"/>
    <property type="project" value="UniProtKB-UniRule"/>
</dbReference>
<dbReference type="NCBIfam" id="NF001399">
    <property type="entry name" value="PRK00283.1"/>
    <property type="match status" value="1"/>
</dbReference>
<evidence type="ECO:0000256" key="1">
    <source>
        <dbReference type="ARBA" id="ARBA00004496"/>
    </source>
</evidence>
<sequence length="293" mass="33460">MKPVNEWVEYYIKTLILVEQASEHTARAYAQDLHQLEKFVGALDQVSTKDIRAWISSMMKQGLAPRTVARKLAVIRSFYRFVKRQGWRTDNPANRLLTPRFRPLLPRTLTMDEAHDLIESAKNMPGPLGLRNWALMEILYGAGLRSQEAVSLNIADVDLTSRFVRVRGKGGKERVVPFGTKASQALDEYLLRGRKALVRTRTTALFVNYRGGRLTTRSVRRIVKNVLAKAAIQRNVSPHWLRHSFATHMLMNGADLRVIQELLGHSLLRTTQLYTLVSQEHIAKVYQNAHPRA</sequence>
<dbReference type="GO" id="GO:0006313">
    <property type="term" value="P:DNA transposition"/>
    <property type="evidence" value="ECO:0007669"/>
    <property type="project" value="UniProtKB-UniRule"/>
</dbReference>
<dbReference type="CDD" id="cd00798">
    <property type="entry name" value="INT_XerDC_C"/>
    <property type="match status" value="1"/>
</dbReference>
<evidence type="ECO:0000256" key="3">
    <source>
        <dbReference type="ARBA" id="ARBA00022618"/>
    </source>
</evidence>
<keyword evidence="3 9" id="KW-0132">Cell division</keyword>
<dbReference type="GO" id="GO:0003677">
    <property type="term" value="F:DNA binding"/>
    <property type="evidence" value="ECO:0007669"/>
    <property type="project" value="UniProtKB-UniRule"/>
</dbReference>
<protein>
    <recommendedName>
        <fullName evidence="9">Tyrosine recombinase XerC</fullName>
    </recommendedName>
</protein>
<feature type="active site" description="O-(3'-phospho-DNA)-tyrosine intermediate" evidence="9">
    <location>
        <position position="274"/>
    </location>
</feature>
<evidence type="ECO:0000256" key="2">
    <source>
        <dbReference type="ARBA" id="ARBA00022490"/>
    </source>
</evidence>
<feature type="active site" evidence="9">
    <location>
        <position position="169"/>
    </location>
</feature>
<comment type="function">
    <text evidence="9">Site-specific tyrosine recombinase, which acts by catalyzing the cutting and rejoining of the recombining DNA molecules. The XerC-XerD complex is essential to convert dimers of the bacterial chromosome into monomers to permit their segregation at cell division. It also contributes to the segregational stability of plasmids.</text>
</comment>
<keyword evidence="2 9" id="KW-0963">Cytoplasm</keyword>
<keyword evidence="7 9" id="KW-0233">DNA recombination</keyword>
<dbReference type="Gene3D" id="1.10.150.130">
    <property type="match status" value="1"/>
</dbReference>
<evidence type="ECO:0000259" key="11">
    <source>
        <dbReference type="PROSITE" id="PS51900"/>
    </source>
</evidence>
<dbReference type="PANTHER" id="PTHR30349:SF77">
    <property type="entry name" value="TYROSINE RECOMBINASE XERC"/>
    <property type="match status" value="1"/>
</dbReference>
<feature type="active site" evidence="9">
    <location>
        <position position="239"/>
    </location>
</feature>
<dbReference type="InterPro" id="IPR004107">
    <property type="entry name" value="Integrase_SAM-like_N"/>
</dbReference>
<keyword evidence="6 9" id="KW-0238">DNA-binding</keyword>
<keyword evidence="4 9" id="KW-0159">Chromosome partition</keyword>
<feature type="domain" description="Tyr recombinase" evidence="10">
    <location>
        <begin position="104"/>
        <end position="287"/>
    </location>
</feature>
<evidence type="ECO:0000256" key="6">
    <source>
        <dbReference type="ARBA" id="ARBA00023125"/>
    </source>
</evidence>
<evidence type="ECO:0000256" key="5">
    <source>
        <dbReference type="ARBA" id="ARBA00022908"/>
    </source>
</evidence>
<dbReference type="InterPro" id="IPR002104">
    <property type="entry name" value="Integrase_catalytic"/>
</dbReference>
<comment type="similarity">
    <text evidence="9">Belongs to the 'phage' integrase family. XerC subfamily.</text>
</comment>
<feature type="domain" description="Core-binding (CB)" evidence="11">
    <location>
        <begin position="2"/>
        <end position="83"/>
    </location>
</feature>
<proteinExistence type="inferred from homology"/>
<keyword evidence="8 9" id="KW-0131">Cell cycle</keyword>
<dbReference type="Pfam" id="PF00589">
    <property type="entry name" value="Phage_integrase"/>
    <property type="match status" value="1"/>
</dbReference>
<dbReference type="EMBL" id="PXYX01000001">
    <property type="protein sequence ID" value="PSR29869.1"/>
    <property type="molecule type" value="Genomic_DNA"/>
</dbReference>
<dbReference type="PROSITE" id="PS51898">
    <property type="entry name" value="TYR_RECOMBINASE"/>
    <property type="match status" value="1"/>
</dbReference>
<gene>
    <name evidence="9" type="primary">xerC</name>
    <name evidence="12" type="ORF">C7B47_00745</name>
</gene>
<dbReference type="GO" id="GO:0005737">
    <property type="term" value="C:cytoplasm"/>
    <property type="evidence" value="ECO:0007669"/>
    <property type="project" value="UniProtKB-SubCell"/>
</dbReference>
<dbReference type="GO" id="GO:0051301">
    <property type="term" value="P:cell division"/>
    <property type="evidence" value="ECO:0007669"/>
    <property type="project" value="UniProtKB-KW"/>
</dbReference>
<organism evidence="12 13">
    <name type="scientific">Sulfobacillus thermosulfidooxidans</name>
    <dbReference type="NCBI Taxonomy" id="28034"/>
    <lineage>
        <taxon>Bacteria</taxon>
        <taxon>Bacillati</taxon>
        <taxon>Bacillota</taxon>
        <taxon>Clostridia</taxon>
        <taxon>Eubacteriales</taxon>
        <taxon>Clostridiales Family XVII. Incertae Sedis</taxon>
        <taxon>Sulfobacillus</taxon>
    </lineage>
</organism>
<dbReference type="Proteomes" id="UP000242705">
    <property type="component" value="Unassembled WGS sequence"/>
</dbReference>
<feature type="active site" evidence="9">
    <location>
        <position position="242"/>
    </location>
</feature>
<evidence type="ECO:0000256" key="4">
    <source>
        <dbReference type="ARBA" id="ARBA00022829"/>
    </source>
</evidence>
<dbReference type="PANTHER" id="PTHR30349">
    <property type="entry name" value="PHAGE INTEGRASE-RELATED"/>
    <property type="match status" value="1"/>
</dbReference>
<evidence type="ECO:0000256" key="7">
    <source>
        <dbReference type="ARBA" id="ARBA00023172"/>
    </source>
</evidence>
<evidence type="ECO:0000256" key="8">
    <source>
        <dbReference type="ARBA" id="ARBA00023306"/>
    </source>
</evidence>
<accession>A0A2T2X5V9</accession>
<dbReference type="AlphaFoldDB" id="A0A2T2X5V9"/>
<comment type="caution">
    <text evidence="12">The sequence shown here is derived from an EMBL/GenBank/DDBJ whole genome shotgun (WGS) entry which is preliminary data.</text>
</comment>
<feature type="active site" evidence="9">
    <location>
        <position position="145"/>
    </location>
</feature>
<dbReference type="NCBIfam" id="NF040815">
    <property type="entry name" value="recomb_XerA_Arch"/>
    <property type="match status" value="1"/>
</dbReference>